<keyword evidence="6 9" id="KW-1133">Transmembrane helix</keyword>
<name>A0A1I1MVR5_9RHOB</name>
<dbReference type="GO" id="GO:0005886">
    <property type="term" value="C:plasma membrane"/>
    <property type="evidence" value="ECO:0007669"/>
    <property type="project" value="UniProtKB-SubCell"/>
</dbReference>
<keyword evidence="2" id="KW-0813">Transport</keyword>
<comment type="subcellular location">
    <subcellularLocation>
        <location evidence="1">Cell membrane</location>
        <topology evidence="1">Multi-pass membrane protein</topology>
    </subcellularLocation>
</comment>
<evidence type="ECO:0000256" key="5">
    <source>
        <dbReference type="ARBA" id="ARBA00022970"/>
    </source>
</evidence>
<evidence type="ECO:0000256" key="6">
    <source>
        <dbReference type="ARBA" id="ARBA00022989"/>
    </source>
</evidence>
<keyword evidence="3" id="KW-1003">Cell membrane</keyword>
<keyword evidence="7 9" id="KW-0472">Membrane</keyword>
<dbReference type="OrthoDB" id="9810089at2"/>
<dbReference type="EMBL" id="FOLX01000001">
    <property type="protein sequence ID" value="SFC89537.1"/>
    <property type="molecule type" value="Genomic_DNA"/>
</dbReference>
<proteinExistence type="inferred from homology"/>
<dbReference type="RefSeq" id="WP_093447269.1">
    <property type="nucleotide sequence ID" value="NZ_BAABWI010000002.1"/>
</dbReference>
<dbReference type="CDD" id="cd06582">
    <property type="entry name" value="TM_PBP1_LivH_like"/>
    <property type="match status" value="1"/>
</dbReference>
<dbReference type="GO" id="GO:0022857">
    <property type="term" value="F:transmembrane transporter activity"/>
    <property type="evidence" value="ECO:0007669"/>
    <property type="project" value="InterPro"/>
</dbReference>
<keyword evidence="5" id="KW-0029">Amino-acid transport</keyword>
<feature type="transmembrane region" description="Helical" evidence="9">
    <location>
        <begin position="196"/>
        <end position="216"/>
    </location>
</feature>
<dbReference type="PANTHER" id="PTHR11795:SF442">
    <property type="entry name" value="ABC TRANSPORTER ATP-BINDING PROTEIN"/>
    <property type="match status" value="1"/>
</dbReference>
<dbReference type="PANTHER" id="PTHR11795">
    <property type="entry name" value="BRANCHED-CHAIN AMINO ACID TRANSPORT SYSTEM PERMEASE PROTEIN LIVH"/>
    <property type="match status" value="1"/>
</dbReference>
<evidence type="ECO:0000256" key="9">
    <source>
        <dbReference type="SAM" id="Phobius"/>
    </source>
</evidence>
<feature type="transmembrane region" description="Helical" evidence="9">
    <location>
        <begin position="65"/>
        <end position="85"/>
    </location>
</feature>
<protein>
    <submittedName>
        <fullName evidence="10">Amino acid/amide ABC transporter membrane protein 1, HAAT family</fullName>
    </submittedName>
</protein>
<reference evidence="10 11" key="1">
    <citation type="submission" date="2016-10" db="EMBL/GenBank/DDBJ databases">
        <authorList>
            <person name="de Groot N.N."/>
        </authorList>
    </citation>
    <scope>NUCLEOTIDE SEQUENCE [LARGE SCALE GENOMIC DNA]</scope>
    <source>
        <strain evidence="10 11">DSM 29619</strain>
    </source>
</reference>
<dbReference type="InterPro" id="IPR052157">
    <property type="entry name" value="BCAA_transport_permease"/>
</dbReference>
<feature type="transmembrane region" description="Helical" evidence="9">
    <location>
        <begin position="21"/>
        <end position="45"/>
    </location>
</feature>
<evidence type="ECO:0000313" key="10">
    <source>
        <dbReference type="EMBL" id="SFC89537.1"/>
    </source>
</evidence>
<feature type="transmembrane region" description="Helical" evidence="9">
    <location>
        <begin position="97"/>
        <end position="116"/>
    </location>
</feature>
<evidence type="ECO:0000256" key="3">
    <source>
        <dbReference type="ARBA" id="ARBA00022475"/>
    </source>
</evidence>
<evidence type="ECO:0000256" key="1">
    <source>
        <dbReference type="ARBA" id="ARBA00004651"/>
    </source>
</evidence>
<dbReference type="GO" id="GO:0006865">
    <property type="term" value="P:amino acid transport"/>
    <property type="evidence" value="ECO:0007669"/>
    <property type="project" value="UniProtKB-KW"/>
</dbReference>
<evidence type="ECO:0000256" key="2">
    <source>
        <dbReference type="ARBA" id="ARBA00022448"/>
    </source>
</evidence>
<dbReference type="STRING" id="517719.SAMN05421762_2629"/>
<evidence type="ECO:0000256" key="7">
    <source>
        <dbReference type="ARBA" id="ARBA00023136"/>
    </source>
</evidence>
<evidence type="ECO:0000256" key="4">
    <source>
        <dbReference type="ARBA" id="ARBA00022692"/>
    </source>
</evidence>
<keyword evidence="11" id="KW-1185">Reference proteome</keyword>
<accession>A0A1I1MVR5</accession>
<comment type="similarity">
    <text evidence="8">Belongs to the binding-protein-dependent transport system permease family. LivHM subfamily.</text>
</comment>
<evidence type="ECO:0000256" key="8">
    <source>
        <dbReference type="ARBA" id="ARBA00037998"/>
    </source>
</evidence>
<dbReference type="InterPro" id="IPR001851">
    <property type="entry name" value="ABC_transp_permease"/>
</dbReference>
<feature type="transmembrane region" description="Helical" evidence="9">
    <location>
        <begin position="228"/>
        <end position="254"/>
    </location>
</feature>
<feature type="transmembrane region" description="Helical" evidence="9">
    <location>
        <begin position="261"/>
        <end position="281"/>
    </location>
</feature>
<dbReference type="Proteomes" id="UP000231644">
    <property type="component" value="Unassembled WGS sequence"/>
</dbReference>
<keyword evidence="4 9" id="KW-0812">Transmembrane</keyword>
<gene>
    <name evidence="10" type="ORF">SAMN05421762_2629</name>
</gene>
<dbReference type="AlphaFoldDB" id="A0A1I1MVR5"/>
<organism evidence="10 11">
    <name type="scientific">Pseudooceanicola nitratireducens</name>
    <dbReference type="NCBI Taxonomy" id="517719"/>
    <lineage>
        <taxon>Bacteria</taxon>
        <taxon>Pseudomonadati</taxon>
        <taxon>Pseudomonadota</taxon>
        <taxon>Alphaproteobacteria</taxon>
        <taxon>Rhodobacterales</taxon>
        <taxon>Paracoccaceae</taxon>
        <taxon>Pseudooceanicola</taxon>
    </lineage>
</organism>
<sequence>MFDGISTQLLFGQVLIGLINGSFYAMLSLGLAIIFGLMSVVNFAHGAQYMLGAFIAWGLLNYLGVPYWGALFIAPVVVGAFGLVMERLILRPIQNLDHLYSLLATFAAVLIIEGLVRQEFGSTGLPYNSPLPGGVNLGFMFMPWYRLWVVVFSIVVCFGTYILIEHTKLGAYLRAANERPEIVESFGINVPRMISLTYAFGVGLAGLGGVLAAPIYQVSPSMGSNLMIVIFAVVVIGGMGSILGAILTGYLIGIVEGLTKVFYPEAANLVIFVIMIFALILRPNGLFSGKEGYK</sequence>
<evidence type="ECO:0000313" key="11">
    <source>
        <dbReference type="Proteomes" id="UP000231644"/>
    </source>
</evidence>
<feature type="transmembrane region" description="Helical" evidence="9">
    <location>
        <begin position="145"/>
        <end position="164"/>
    </location>
</feature>
<dbReference type="Pfam" id="PF02653">
    <property type="entry name" value="BPD_transp_2"/>
    <property type="match status" value="1"/>
</dbReference>